<feature type="transmembrane region" description="Helical" evidence="8">
    <location>
        <begin position="204"/>
        <end position="223"/>
    </location>
</feature>
<keyword evidence="6 8" id="KW-1133">Transmembrane helix</keyword>
<evidence type="ECO:0000256" key="1">
    <source>
        <dbReference type="ARBA" id="ARBA00004651"/>
    </source>
</evidence>
<keyword evidence="3 10" id="KW-0328">Glycosyltransferase</keyword>
<gene>
    <name evidence="10" type="ORF">VRU48_18635</name>
</gene>
<keyword evidence="2" id="KW-1003">Cell membrane</keyword>
<dbReference type="Proteomes" id="UP001336835">
    <property type="component" value="Unassembled WGS sequence"/>
</dbReference>
<evidence type="ECO:0000256" key="6">
    <source>
        <dbReference type="ARBA" id="ARBA00022989"/>
    </source>
</evidence>
<accession>A0ABU7ICD2</accession>
<dbReference type="InterPro" id="IPR038731">
    <property type="entry name" value="RgtA/B/C-like"/>
</dbReference>
<dbReference type="EC" id="2.4.-.-" evidence="10"/>
<evidence type="ECO:0000256" key="2">
    <source>
        <dbReference type="ARBA" id="ARBA00022475"/>
    </source>
</evidence>
<feature type="transmembrane region" description="Helical" evidence="8">
    <location>
        <begin position="269"/>
        <end position="293"/>
    </location>
</feature>
<feature type="transmembrane region" description="Helical" evidence="8">
    <location>
        <begin position="7"/>
        <end position="26"/>
    </location>
</feature>
<organism evidence="10 11">
    <name type="scientific">Pedobacter albus</name>
    <dbReference type="NCBI Taxonomy" id="3113905"/>
    <lineage>
        <taxon>Bacteria</taxon>
        <taxon>Pseudomonadati</taxon>
        <taxon>Bacteroidota</taxon>
        <taxon>Sphingobacteriia</taxon>
        <taxon>Sphingobacteriales</taxon>
        <taxon>Sphingobacteriaceae</taxon>
        <taxon>Pedobacter</taxon>
    </lineage>
</organism>
<feature type="transmembrane region" description="Helical" evidence="8">
    <location>
        <begin position="165"/>
        <end position="192"/>
    </location>
</feature>
<protein>
    <submittedName>
        <fullName evidence="10">Glycosyltransferase family 39 protein</fullName>
        <ecNumber evidence="10">2.4.-.-</ecNumber>
    </submittedName>
</protein>
<sequence length="545" mass="62401">MKLEEHKLYGWIILLLVLMGSLALWTDVMEPDAALYASIGKNIVLRNDWLNLDVRGADWLDKPHLTFWIVAASFKLFGISAFAYKLPSFLASLLGAYYLYRFAKSLYNQQTALLSVIIFLSALHVVISNFDVRAESYITFFVLASLYHYYRAHRSSWLHLVAGSLFAACAMMVKGIFVTIPILGGCIIYWLLTNQYRQFLKVKWWLALLLILFFISPELYALYQQFDLHPEKVVFGQTGYSGLRFFFWDSQFGRFFNNGPIKGRGDLSFFLHTTLWAFLPWSILLCGAVVSLFKKKGRAGLPPENIMVWSSAAVTFLIFSLSKFQLPHYIIIIFPQFAMMTAVYLNKLAGKGLLTFYRVQGILLVLVMALLIGLAVLFRFEATLGLLLILVLVCLGNFLLFGKASKLTIVASGSATAIGLMVFLYLFFYPAILKYQAGMQAGRWLNEHYPQTDAGVLMYVDAFSFDFYANKEASYFYSFEELDKRHKKEMILYVPAAQLPRLQTDYGAKVLKAFDYYHITKLKGSFLNYRTRAKVLEKFYLVKLP</sequence>
<feature type="transmembrane region" description="Helical" evidence="8">
    <location>
        <begin position="409"/>
        <end position="429"/>
    </location>
</feature>
<name>A0ABU7ICD2_9SPHI</name>
<dbReference type="GO" id="GO:0016757">
    <property type="term" value="F:glycosyltransferase activity"/>
    <property type="evidence" value="ECO:0007669"/>
    <property type="project" value="UniProtKB-KW"/>
</dbReference>
<evidence type="ECO:0000256" key="8">
    <source>
        <dbReference type="SAM" id="Phobius"/>
    </source>
</evidence>
<reference evidence="10 11" key="1">
    <citation type="submission" date="2024-01" db="EMBL/GenBank/DDBJ databases">
        <title>Pedobacter sp. nov., isolated from fresh soil.</title>
        <authorList>
            <person name="Le N.T.T."/>
        </authorList>
    </citation>
    <scope>NUCLEOTIDE SEQUENCE [LARGE SCALE GENOMIC DNA]</scope>
    <source>
        <strain evidence="10 11">KR3-3</strain>
    </source>
</reference>
<dbReference type="EMBL" id="JAZDQT010000003">
    <property type="protein sequence ID" value="MEE1947150.1"/>
    <property type="molecule type" value="Genomic_DNA"/>
</dbReference>
<feature type="transmembrane region" description="Helical" evidence="8">
    <location>
        <begin position="384"/>
        <end position="402"/>
    </location>
</feature>
<evidence type="ECO:0000256" key="3">
    <source>
        <dbReference type="ARBA" id="ARBA00022676"/>
    </source>
</evidence>
<keyword evidence="4 10" id="KW-0808">Transferase</keyword>
<evidence type="ECO:0000256" key="4">
    <source>
        <dbReference type="ARBA" id="ARBA00022679"/>
    </source>
</evidence>
<proteinExistence type="predicted"/>
<dbReference type="RefSeq" id="WP_330109434.1">
    <property type="nucleotide sequence ID" value="NZ_JAZDQT010000003.1"/>
</dbReference>
<evidence type="ECO:0000313" key="11">
    <source>
        <dbReference type="Proteomes" id="UP001336835"/>
    </source>
</evidence>
<dbReference type="InterPro" id="IPR050297">
    <property type="entry name" value="LipidA_mod_glycosyltrf_83"/>
</dbReference>
<keyword evidence="7 8" id="KW-0472">Membrane</keyword>
<evidence type="ECO:0000256" key="7">
    <source>
        <dbReference type="ARBA" id="ARBA00023136"/>
    </source>
</evidence>
<feature type="transmembrane region" description="Helical" evidence="8">
    <location>
        <begin position="112"/>
        <end position="130"/>
    </location>
</feature>
<feature type="transmembrane region" description="Helical" evidence="8">
    <location>
        <begin position="67"/>
        <end position="100"/>
    </location>
</feature>
<dbReference type="PANTHER" id="PTHR33908">
    <property type="entry name" value="MANNOSYLTRANSFERASE YKCB-RELATED"/>
    <property type="match status" value="1"/>
</dbReference>
<keyword evidence="5 8" id="KW-0812">Transmembrane</keyword>
<feature type="domain" description="Glycosyltransferase RgtA/B/C/D-like" evidence="9">
    <location>
        <begin position="61"/>
        <end position="220"/>
    </location>
</feature>
<dbReference type="PANTHER" id="PTHR33908:SF3">
    <property type="entry name" value="UNDECAPRENYL PHOSPHATE-ALPHA-4-AMINO-4-DEOXY-L-ARABINOSE ARABINOSYL TRANSFERASE"/>
    <property type="match status" value="1"/>
</dbReference>
<keyword evidence="11" id="KW-1185">Reference proteome</keyword>
<evidence type="ECO:0000259" key="9">
    <source>
        <dbReference type="Pfam" id="PF13231"/>
    </source>
</evidence>
<feature type="transmembrane region" description="Helical" evidence="8">
    <location>
        <begin position="357"/>
        <end position="378"/>
    </location>
</feature>
<comment type="subcellular location">
    <subcellularLocation>
        <location evidence="1">Cell membrane</location>
        <topology evidence="1">Multi-pass membrane protein</topology>
    </subcellularLocation>
</comment>
<comment type="caution">
    <text evidence="10">The sequence shown here is derived from an EMBL/GenBank/DDBJ whole genome shotgun (WGS) entry which is preliminary data.</text>
</comment>
<evidence type="ECO:0000313" key="10">
    <source>
        <dbReference type="EMBL" id="MEE1947150.1"/>
    </source>
</evidence>
<evidence type="ECO:0000256" key="5">
    <source>
        <dbReference type="ARBA" id="ARBA00022692"/>
    </source>
</evidence>
<dbReference type="Pfam" id="PF13231">
    <property type="entry name" value="PMT_2"/>
    <property type="match status" value="1"/>
</dbReference>